<dbReference type="PANTHER" id="PTHR43300">
    <property type="entry name" value="ACETYLTRANSFERASE"/>
    <property type="match status" value="1"/>
</dbReference>
<dbReference type="KEGG" id="bprl:CL2_27370"/>
<keyword evidence="4" id="KW-0808">Transferase</keyword>
<evidence type="ECO:0000256" key="1">
    <source>
        <dbReference type="PIRSR" id="PIRSR620019-1"/>
    </source>
</evidence>
<feature type="domain" description="PglD N-terminal" evidence="3">
    <location>
        <begin position="7"/>
        <end position="87"/>
    </location>
</feature>
<dbReference type="CDD" id="cd03360">
    <property type="entry name" value="LbH_AT_putative"/>
    <property type="match status" value="1"/>
</dbReference>
<proteinExistence type="predicted"/>
<dbReference type="Gene3D" id="3.40.50.20">
    <property type="match status" value="1"/>
</dbReference>
<gene>
    <name evidence="4" type="ORF">CL2_27370</name>
</gene>
<reference evidence="4 5" key="1">
    <citation type="submission" date="2010-03" db="EMBL/GenBank/DDBJ databases">
        <title>The genome sequence of Clostridiales sp. SSC/2.</title>
        <authorList>
            <consortium name="metaHIT consortium -- http://www.metahit.eu/"/>
            <person name="Pajon A."/>
            <person name="Turner K."/>
            <person name="Parkhill J."/>
            <person name="Duncan S."/>
            <person name="Flint H."/>
        </authorList>
    </citation>
    <scope>NUCLEOTIDE SEQUENCE [LARGE SCALE GENOMIC DNA]</scope>
    <source>
        <strain evidence="4 5">SSC/2</strain>
    </source>
</reference>
<organism evidence="4 5">
    <name type="scientific">Anaerostipes hadrus</name>
    <dbReference type="NCBI Taxonomy" id="649756"/>
    <lineage>
        <taxon>Bacteria</taxon>
        <taxon>Bacillati</taxon>
        <taxon>Bacillota</taxon>
        <taxon>Clostridia</taxon>
        <taxon>Lachnospirales</taxon>
        <taxon>Lachnospiraceae</taxon>
        <taxon>Anaerostipes</taxon>
    </lineage>
</organism>
<protein>
    <submittedName>
        <fullName evidence="4">Sugar O-acyltransferase, sialic acid O-acetyltransferase NeuD family</fullName>
    </submittedName>
</protein>
<dbReference type="InterPro" id="IPR011004">
    <property type="entry name" value="Trimer_LpxA-like_sf"/>
</dbReference>
<accession>D4MVY3</accession>
<name>D4MVY3_ANAHA</name>
<evidence type="ECO:0000313" key="4">
    <source>
        <dbReference type="EMBL" id="CBL39549.1"/>
    </source>
</evidence>
<dbReference type="InterPro" id="IPR041561">
    <property type="entry name" value="PglD_N"/>
</dbReference>
<sequence>MGYMSKKIVIYGAGGFGREVQWLIERINQQEPTWEILGYVDDGVQKGNIIDDCKVIGGIDYLLKFEEELAVAFAVGSAKVRRKLVDKCKKNPKLYYPNLIDPSVIFSNRIMYGKGNIICAGNILTVDIQIGDFNIINLDCTIGHDAILTSYVTVYPGVHISGMVTIGAESEIGTGTQIIQGTRIIDQVIIGAGSTIIRDIEEAGTYVGSPVRRIK</sequence>
<feature type="active site" description="Proton acceptor" evidence="1">
    <location>
        <position position="144"/>
    </location>
</feature>
<feature type="site" description="Increases basicity of active site His" evidence="1">
    <location>
        <position position="145"/>
    </location>
</feature>
<evidence type="ECO:0000313" key="5">
    <source>
        <dbReference type="Proteomes" id="UP000008960"/>
    </source>
</evidence>
<keyword evidence="4" id="KW-0012">Acyltransferase</keyword>
<dbReference type="InterPro" id="IPR020019">
    <property type="entry name" value="AcTrfase_PglD-like"/>
</dbReference>
<dbReference type="AlphaFoldDB" id="D4MVY3"/>
<feature type="binding site" evidence="2">
    <location>
        <position position="76"/>
    </location>
    <ligand>
        <name>substrate</name>
    </ligand>
</feature>
<dbReference type="PATRIC" id="fig|245018.3.peg.137"/>
<dbReference type="Gene3D" id="2.160.10.10">
    <property type="entry name" value="Hexapeptide repeat proteins"/>
    <property type="match status" value="1"/>
</dbReference>
<dbReference type="PANTHER" id="PTHR43300:SF7">
    <property type="entry name" value="UDP-N-ACETYLBACILLOSAMINE N-ACETYLTRANSFERASE"/>
    <property type="match status" value="1"/>
</dbReference>
<dbReference type="InterPro" id="IPR050179">
    <property type="entry name" value="Trans_hexapeptide_repeat"/>
</dbReference>
<dbReference type="EMBL" id="FP929061">
    <property type="protein sequence ID" value="CBL39549.1"/>
    <property type="molecule type" value="Genomic_DNA"/>
</dbReference>
<evidence type="ECO:0000259" key="3">
    <source>
        <dbReference type="Pfam" id="PF17836"/>
    </source>
</evidence>
<dbReference type="Proteomes" id="UP000008960">
    <property type="component" value="Chromosome"/>
</dbReference>
<evidence type="ECO:0000256" key="2">
    <source>
        <dbReference type="PIRSR" id="PIRSR620019-2"/>
    </source>
</evidence>
<dbReference type="GO" id="GO:0016746">
    <property type="term" value="F:acyltransferase activity"/>
    <property type="evidence" value="ECO:0007669"/>
    <property type="project" value="UniProtKB-KW"/>
</dbReference>
<dbReference type="NCBIfam" id="TIGR03570">
    <property type="entry name" value="NeuD_NnaD"/>
    <property type="match status" value="1"/>
</dbReference>
<reference evidence="4 5" key="2">
    <citation type="submission" date="2010-03" db="EMBL/GenBank/DDBJ databases">
        <authorList>
            <person name="Pajon A."/>
        </authorList>
    </citation>
    <scope>NUCLEOTIDE SEQUENCE [LARGE SCALE GENOMIC DNA]</scope>
    <source>
        <strain evidence="4 5">SSC/2</strain>
    </source>
</reference>
<dbReference type="Pfam" id="PF17836">
    <property type="entry name" value="PglD_N"/>
    <property type="match status" value="1"/>
</dbReference>
<dbReference type="SUPFAM" id="SSF51161">
    <property type="entry name" value="Trimeric LpxA-like enzymes"/>
    <property type="match status" value="1"/>
</dbReference>